<evidence type="ECO:0000313" key="4">
    <source>
        <dbReference type="Proteomes" id="UP000239724"/>
    </source>
</evidence>
<name>A0A2S6MY71_RHOGL</name>
<feature type="transmembrane region" description="Helical" evidence="1">
    <location>
        <begin position="223"/>
        <end position="243"/>
    </location>
</feature>
<feature type="transmembrane region" description="Helical" evidence="1">
    <location>
        <begin position="160"/>
        <end position="183"/>
    </location>
</feature>
<dbReference type="PANTHER" id="PTHR42208:SF1">
    <property type="entry name" value="HEAVY METAL TRANSPORTER"/>
    <property type="match status" value="1"/>
</dbReference>
<sequence>MQNLYFLTGLCTPDTAVRGGLLAGLFLAGVAGSLVHCAPMCGAFVLGQVSERMARLSHTQLCEWRRVGSGLLLPYHLGRLITYAGLGALVSGSAAVAVRSAWFAHLSAVLLVLAALLFLTLAAKRILPAWARLDHVPPAWGRLLARVTRAIPRGTAAGEFLLGLALGFLPCGFLYAALAAAAASGQPALGAGAMVAFGLGTAPSLMVVGIAGHAAGRRFQRGVAVAGPVLMALNATLLLALAWQRVA</sequence>
<feature type="transmembrane region" description="Helical" evidence="1">
    <location>
        <begin position="102"/>
        <end position="123"/>
    </location>
</feature>
<dbReference type="OrthoDB" id="5574095at2"/>
<dbReference type="AlphaFoldDB" id="A0A2S6MY71"/>
<protein>
    <recommendedName>
        <fullName evidence="2">Urease accessory protein UreH-like transmembrane domain-containing protein</fullName>
    </recommendedName>
</protein>
<reference evidence="3 4" key="1">
    <citation type="journal article" date="2018" name="Arch. Microbiol.">
        <title>New insights into the metabolic potential of the phototrophic purple bacterium Rhodopila globiformis DSM 161(T) from its draft genome sequence and evidence for a vanadium-dependent nitrogenase.</title>
        <authorList>
            <person name="Imhoff J.F."/>
            <person name="Rahn T."/>
            <person name="Kunzel S."/>
            <person name="Neulinger S.C."/>
        </authorList>
    </citation>
    <scope>NUCLEOTIDE SEQUENCE [LARGE SCALE GENOMIC DNA]</scope>
    <source>
        <strain evidence="3 4">DSM 161</strain>
    </source>
</reference>
<dbReference type="PANTHER" id="PTHR42208">
    <property type="entry name" value="HEAVY METAL TRANSPORTER-RELATED"/>
    <property type="match status" value="1"/>
</dbReference>
<keyword evidence="1" id="KW-0472">Membrane</keyword>
<gene>
    <name evidence="3" type="ORF">CCS01_27555</name>
</gene>
<keyword evidence="1" id="KW-1133">Transmembrane helix</keyword>
<dbReference type="Proteomes" id="UP000239724">
    <property type="component" value="Unassembled WGS sequence"/>
</dbReference>
<feature type="transmembrane region" description="Helical" evidence="1">
    <location>
        <begin position="20"/>
        <end position="46"/>
    </location>
</feature>
<feature type="domain" description="Urease accessory protein UreH-like transmembrane" evidence="2">
    <location>
        <begin position="25"/>
        <end position="233"/>
    </location>
</feature>
<accession>A0A2S6MY71</accession>
<proteinExistence type="predicted"/>
<dbReference type="InterPro" id="IPR039447">
    <property type="entry name" value="UreH-like_TM_dom"/>
</dbReference>
<evidence type="ECO:0000259" key="2">
    <source>
        <dbReference type="Pfam" id="PF13386"/>
    </source>
</evidence>
<dbReference type="Pfam" id="PF13386">
    <property type="entry name" value="DsbD_2"/>
    <property type="match status" value="1"/>
</dbReference>
<dbReference type="RefSeq" id="WP_104522037.1">
    <property type="nucleotide sequence ID" value="NZ_NHRY01000260.1"/>
</dbReference>
<feature type="transmembrane region" description="Helical" evidence="1">
    <location>
        <begin position="189"/>
        <end position="211"/>
    </location>
</feature>
<dbReference type="EMBL" id="NHRY01000260">
    <property type="protein sequence ID" value="PPQ27307.1"/>
    <property type="molecule type" value="Genomic_DNA"/>
</dbReference>
<keyword evidence="1" id="KW-0812">Transmembrane</keyword>
<evidence type="ECO:0000256" key="1">
    <source>
        <dbReference type="SAM" id="Phobius"/>
    </source>
</evidence>
<organism evidence="3 4">
    <name type="scientific">Rhodopila globiformis</name>
    <name type="common">Rhodopseudomonas globiformis</name>
    <dbReference type="NCBI Taxonomy" id="1071"/>
    <lineage>
        <taxon>Bacteria</taxon>
        <taxon>Pseudomonadati</taxon>
        <taxon>Pseudomonadota</taxon>
        <taxon>Alphaproteobacteria</taxon>
        <taxon>Acetobacterales</taxon>
        <taxon>Acetobacteraceae</taxon>
        <taxon>Rhodopila</taxon>
    </lineage>
</organism>
<evidence type="ECO:0000313" key="3">
    <source>
        <dbReference type="EMBL" id="PPQ27307.1"/>
    </source>
</evidence>
<comment type="caution">
    <text evidence="3">The sequence shown here is derived from an EMBL/GenBank/DDBJ whole genome shotgun (WGS) entry which is preliminary data.</text>
</comment>
<keyword evidence="4" id="KW-1185">Reference proteome</keyword>
<feature type="transmembrane region" description="Helical" evidence="1">
    <location>
        <begin position="67"/>
        <end position="90"/>
    </location>
</feature>